<sequence length="41" mass="4678">MIELNPKLPGFSILSAALQVEKHTKETILLFYLLFSSDKKI</sequence>
<dbReference type="EMBL" id="FNCW01000004">
    <property type="protein sequence ID" value="SDG63017.1"/>
    <property type="molecule type" value="Genomic_DNA"/>
</dbReference>
<organism evidence="1 2">
    <name type="scientific">Psychroflexus sediminis</name>
    <dbReference type="NCBI Taxonomy" id="470826"/>
    <lineage>
        <taxon>Bacteria</taxon>
        <taxon>Pseudomonadati</taxon>
        <taxon>Bacteroidota</taxon>
        <taxon>Flavobacteriia</taxon>
        <taxon>Flavobacteriales</taxon>
        <taxon>Flavobacteriaceae</taxon>
        <taxon>Psychroflexus</taxon>
    </lineage>
</organism>
<gene>
    <name evidence="1" type="ORF">SAMN04488027_104139</name>
</gene>
<evidence type="ECO:0000313" key="2">
    <source>
        <dbReference type="Proteomes" id="UP000199296"/>
    </source>
</evidence>
<keyword evidence="2" id="KW-1185">Reference proteome</keyword>
<dbReference type="Proteomes" id="UP000199296">
    <property type="component" value="Unassembled WGS sequence"/>
</dbReference>
<proteinExistence type="predicted"/>
<evidence type="ECO:0000313" key="1">
    <source>
        <dbReference type="EMBL" id="SDG63017.1"/>
    </source>
</evidence>
<reference evidence="1 2" key="1">
    <citation type="submission" date="2016-10" db="EMBL/GenBank/DDBJ databases">
        <authorList>
            <person name="de Groot N.N."/>
        </authorList>
    </citation>
    <scope>NUCLEOTIDE SEQUENCE [LARGE SCALE GENOMIC DNA]</scope>
    <source>
        <strain evidence="1 2">DSM 19803</strain>
    </source>
</reference>
<accession>A0A1G7VTL3</accession>
<name>A0A1G7VTL3_9FLAO</name>
<dbReference type="AlphaFoldDB" id="A0A1G7VTL3"/>
<protein>
    <submittedName>
        <fullName evidence="1">Uncharacterized protein</fullName>
    </submittedName>
</protein>